<dbReference type="AlphaFoldDB" id="A0AAP0JSL5"/>
<keyword evidence="3" id="KW-1185">Reference proteome</keyword>
<comment type="caution">
    <text evidence="2">The sequence shown here is derived from an EMBL/GenBank/DDBJ whole genome shotgun (WGS) entry which is preliminary data.</text>
</comment>
<evidence type="ECO:0000256" key="1">
    <source>
        <dbReference type="SAM" id="MobiDB-lite"/>
    </source>
</evidence>
<evidence type="ECO:0000313" key="2">
    <source>
        <dbReference type="EMBL" id="KAK9138197.1"/>
    </source>
</evidence>
<organism evidence="2 3">
    <name type="scientific">Stephania japonica</name>
    <dbReference type="NCBI Taxonomy" id="461633"/>
    <lineage>
        <taxon>Eukaryota</taxon>
        <taxon>Viridiplantae</taxon>
        <taxon>Streptophyta</taxon>
        <taxon>Embryophyta</taxon>
        <taxon>Tracheophyta</taxon>
        <taxon>Spermatophyta</taxon>
        <taxon>Magnoliopsida</taxon>
        <taxon>Ranunculales</taxon>
        <taxon>Menispermaceae</taxon>
        <taxon>Menispermoideae</taxon>
        <taxon>Cissampelideae</taxon>
        <taxon>Stephania</taxon>
    </lineage>
</organism>
<protein>
    <submittedName>
        <fullName evidence="2">Uncharacterized protein</fullName>
    </submittedName>
</protein>
<sequence length="103" mass="11323">MLENEKEQNAQEISKVHVMEAAKFKKPMLNRPNKPSGFKKPNGLGKSKTKTRIKGSRKSLVGYAGKMATSSPNVIIGRGSKEKIMLPLALPKVQVTTMMISLL</sequence>
<evidence type="ECO:0000313" key="3">
    <source>
        <dbReference type="Proteomes" id="UP001417504"/>
    </source>
</evidence>
<feature type="region of interest" description="Disordered" evidence="1">
    <location>
        <begin position="24"/>
        <end position="56"/>
    </location>
</feature>
<dbReference type="EMBL" id="JBBNAE010000003">
    <property type="protein sequence ID" value="KAK9138197.1"/>
    <property type="molecule type" value="Genomic_DNA"/>
</dbReference>
<proteinExistence type="predicted"/>
<dbReference type="Proteomes" id="UP001417504">
    <property type="component" value="Unassembled WGS sequence"/>
</dbReference>
<accession>A0AAP0JSL5</accession>
<name>A0AAP0JSL5_9MAGN</name>
<feature type="compositionally biased region" description="Basic residues" evidence="1">
    <location>
        <begin position="47"/>
        <end position="56"/>
    </location>
</feature>
<reference evidence="2 3" key="1">
    <citation type="submission" date="2024-01" db="EMBL/GenBank/DDBJ databases">
        <title>Genome assemblies of Stephania.</title>
        <authorList>
            <person name="Yang L."/>
        </authorList>
    </citation>
    <scope>NUCLEOTIDE SEQUENCE [LARGE SCALE GENOMIC DNA]</scope>
    <source>
        <strain evidence="2">QJT</strain>
        <tissue evidence="2">Leaf</tissue>
    </source>
</reference>
<gene>
    <name evidence="2" type="ORF">Sjap_008791</name>
</gene>